<evidence type="ECO:0000256" key="9">
    <source>
        <dbReference type="ARBA" id="ARBA00030162"/>
    </source>
</evidence>
<feature type="domain" description="Nudix hydrolase" evidence="15">
    <location>
        <begin position="58"/>
        <end position="196"/>
    </location>
</feature>
<dbReference type="PANTHER" id="PTHR11839:SF5">
    <property type="entry name" value="ADP-RIBOSE PYROPHOSPHATASE"/>
    <property type="match status" value="1"/>
</dbReference>
<keyword evidence="6" id="KW-0378">Hydrolase</keyword>
<dbReference type="InterPro" id="IPR015797">
    <property type="entry name" value="NUDIX_hydrolase-like_dom_sf"/>
</dbReference>
<comment type="function">
    <text evidence="8">Acts on ADP-mannose and ADP-glucose as well as ADP-ribose. Prevents glycogen biosynthesis. The reaction catalyzed by this enzyme is a limiting step of the gluconeogenic process.</text>
</comment>
<dbReference type="SUPFAM" id="SSF55811">
    <property type="entry name" value="Nudix"/>
    <property type="match status" value="1"/>
</dbReference>
<reference evidence="16 17" key="1">
    <citation type="submission" date="2018-01" db="EMBL/GenBank/DDBJ databases">
        <title>Whole genome sequencing of Histamine producing bacteria.</title>
        <authorList>
            <person name="Butler K."/>
        </authorList>
    </citation>
    <scope>NUCLEOTIDE SEQUENCE [LARGE SCALE GENOMIC DNA]</scope>
    <source>
        <strain evidence="16 17">DSM 24669</strain>
    </source>
</reference>
<evidence type="ECO:0000313" key="17">
    <source>
        <dbReference type="Proteomes" id="UP000240481"/>
    </source>
</evidence>
<dbReference type="Gene3D" id="3.90.79.10">
    <property type="entry name" value="Nucleoside Triphosphate Pyrophosphohydrolase"/>
    <property type="match status" value="1"/>
</dbReference>
<feature type="binding site" evidence="13">
    <location>
        <position position="99"/>
    </location>
    <ligand>
        <name>Mg(2+)</name>
        <dbReference type="ChEBI" id="CHEBI:18420"/>
        <label>1</label>
    </ligand>
</feature>
<evidence type="ECO:0000256" key="3">
    <source>
        <dbReference type="ARBA" id="ARBA00012453"/>
    </source>
</evidence>
<evidence type="ECO:0000256" key="11">
    <source>
        <dbReference type="ARBA" id="ARBA00033056"/>
    </source>
</evidence>
<dbReference type="Pfam" id="PF00293">
    <property type="entry name" value="NUDIX"/>
    <property type="match status" value="1"/>
</dbReference>
<evidence type="ECO:0000256" key="12">
    <source>
        <dbReference type="ARBA" id="ARBA00049546"/>
    </source>
</evidence>
<dbReference type="GO" id="GO:0046872">
    <property type="term" value="F:metal ion binding"/>
    <property type="evidence" value="ECO:0007669"/>
    <property type="project" value="UniProtKB-KW"/>
</dbReference>
<proteinExistence type="inferred from homology"/>
<comment type="cofactor">
    <cofactor evidence="1 13">
        <name>Mg(2+)</name>
        <dbReference type="ChEBI" id="CHEBI:18420"/>
    </cofactor>
</comment>
<organism evidence="16 17">
    <name type="scientific">Photobacterium swingsii</name>
    <dbReference type="NCBI Taxonomy" id="680026"/>
    <lineage>
        <taxon>Bacteria</taxon>
        <taxon>Pseudomonadati</taxon>
        <taxon>Pseudomonadota</taxon>
        <taxon>Gammaproteobacteria</taxon>
        <taxon>Vibrionales</taxon>
        <taxon>Vibrionaceae</taxon>
        <taxon>Photobacterium</taxon>
    </lineage>
</organism>
<dbReference type="GO" id="GO:0047631">
    <property type="term" value="F:ADP-ribose diphosphatase activity"/>
    <property type="evidence" value="ECO:0007669"/>
    <property type="project" value="UniProtKB-EC"/>
</dbReference>
<evidence type="ECO:0000256" key="6">
    <source>
        <dbReference type="ARBA" id="ARBA00022801"/>
    </source>
</evidence>
<evidence type="ECO:0000256" key="14">
    <source>
        <dbReference type="PIRSR" id="PIRSR604385-3"/>
    </source>
</evidence>
<dbReference type="OrthoDB" id="5292471at2"/>
<accession>A0A2T3P226</accession>
<feature type="short sequence motif" description="Nudix box" evidence="14">
    <location>
        <begin position="100"/>
        <end position="122"/>
    </location>
</feature>
<feature type="binding site" evidence="13">
    <location>
        <position position="119"/>
    </location>
    <ligand>
        <name>Mg(2+)</name>
        <dbReference type="ChEBI" id="CHEBI:18420"/>
        <label>1</label>
    </ligand>
</feature>
<evidence type="ECO:0000256" key="8">
    <source>
        <dbReference type="ARBA" id="ARBA00025164"/>
    </source>
</evidence>
<evidence type="ECO:0000256" key="13">
    <source>
        <dbReference type="PIRSR" id="PIRSR604385-2"/>
    </source>
</evidence>
<evidence type="ECO:0000256" key="4">
    <source>
        <dbReference type="ARBA" id="ARBA00013297"/>
    </source>
</evidence>
<dbReference type="PANTHER" id="PTHR11839">
    <property type="entry name" value="UDP/ADP-SUGAR PYROPHOSPHATASE"/>
    <property type="match status" value="1"/>
</dbReference>
<keyword evidence="5 13" id="KW-0479">Metal-binding</keyword>
<evidence type="ECO:0000256" key="5">
    <source>
        <dbReference type="ARBA" id="ARBA00022723"/>
    </source>
</evidence>
<comment type="similarity">
    <text evidence="2">Belongs to the Nudix hydrolase family. NudF subfamily.</text>
</comment>
<dbReference type="GO" id="GO:0019144">
    <property type="term" value="F:ADP-sugar diphosphatase activity"/>
    <property type="evidence" value="ECO:0007669"/>
    <property type="project" value="TreeGrafter"/>
</dbReference>
<dbReference type="PROSITE" id="PS51462">
    <property type="entry name" value="NUDIX"/>
    <property type="match status" value="1"/>
</dbReference>
<dbReference type="InterPro" id="IPR000086">
    <property type="entry name" value="NUDIX_hydrolase_dom"/>
</dbReference>
<dbReference type="InterPro" id="IPR004385">
    <property type="entry name" value="NDP_pyrophosphatase"/>
</dbReference>
<evidence type="ECO:0000256" key="1">
    <source>
        <dbReference type="ARBA" id="ARBA00001946"/>
    </source>
</evidence>
<dbReference type="GO" id="GO:0005829">
    <property type="term" value="C:cytosol"/>
    <property type="evidence" value="ECO:0007669"/>
    <property type="project" value="TreeGrafter"/>
</dbReference>
<evidence type="ECO:0000256" key="2">
    <source>
        <dbReference type="ARBA" id="ARBA00007482"/>
    </source>
</evidence>
<comment type="caution">
    <text evidence="16">The sequence shown here is derived from an EMBL/GenBank/DDBJ whole genome shotgun (WGS) entry which is preliminary data.</text>
</comment>
<sequence length="214" mass="24274">MSKDSTTVSAQVVYTKDDVEILSTKPLYQGFFKMVSYTFKHKLFSGGWSDELNREMFERGHAAVLLPYDPFHDQVVLVEQFRIGALAADCEPWQLEMVAGMIEENEVSEEVARREAHEEAGIEVNEVEKITRYLASSGGCSETLDVFVGRVESKLASGIHGLPEEGEDIRVHVVSREQAYQWVESGKIENAASIIALQWLQLNYLRLQQLWCKD</sequence>
<keyword evidence="17" id="KW-1185">Reference proteome</keyword>
<dbReference type="GO" id="GO:0006753">
    <property type="term" value="P:nucleoside phosphate metabolic process"/>
    <property type="evidence" value="ECO:0007669"/>
    <property type="project" value="TreeGrafter"/>
</dbReference>
<evidence type="ECO:0000313" key="16">
    <source>
        <dbReference type="EMBL" id="PSW22532.1"/>
    </source>
</evidence>
<name>A0A2T3P226_9GAMM</name>
<dbReference type="EMBL" id="PYLZ01000013">
    <property type="protein sequence ID" value="PSW22532.1"/>
    <property type="molecule type" value="Genomic_DNA"/>
</dbReference>
<evidence type="ECO:0000256" key="7">
    <source>
        <dbReference type="ARBA" id="ARBA00022842"/>
    </source>
</evidence>
<dbReference type="GO" id="GO:0019693">
    <property type="term" value="P:ribose phosphate metabolic process"/>
    <property type="evidence" value="ECO:0007669"/>
    <property type="project" value="TreeGrafter"/>
</dbReference>
<comment type="catalytic activity">
    <reaction evidence="12">
        <text>ADP-D-ribose + H2O = D-ribose 5-phosphate + AMP + 2 H(+)</text>
        <dbReference type="Rhea" id="RHEA:10412"/>
        <dbReference type="ChEBI" id="CHEBI:15377"/>
        <dbReference type="ChEBI" id="CHEBI:15378"/>
        <dbReference type="ChEBI" id="CHEBI:57967"/>
        <dbReference type="ChEBI" id="CHEBI:78346"/>
        <dbReference type="ChEBI" id="CHEBI:456215"/>
        <dbReference type="EC" id="3.6.1.13"/>
    </reaction>
</comment>
<dbReference type="InterPro" id="IPR020084">
    <property type="entry name" value="NUDIX_hydrolase_CS"/>
</dbReference>
<gene>
    <name evidence="16" type="ORF">C9I94_20270</name>
</gene>
<protein>
    <recommendedName>
        <fullName evidence="4">ADP-ribose pyrophosphatase</fullName>
        <ecNumber evidence="3">3.6.1.13</ecNumber>
    </recommendedName>
    <alternativeName>
        <fullName evidence="9">ADP-ribose diphosphatase</fullName>
    </alternativeName>
    <alternativeName>
        <fullName evidence="11">ADP-ribose phosphohydrolase</fullName>
    </alternativeName>
    <alternativeName>
        <fullName evidence="10">Adenosine diphosphoribose pyrophosphatase</fullName>
    </alternativeName>
</protein>
<feature type="binding site" evidence="13">
    <location>
        <position position="167"/>
    </location>
    <ligand>
        <name>Mg(2+)</name>
        <dbReference type="ChEBI" id="CHEBI:18420"/>
        <label>1</label>
    </ligand>
</feature>
<dbReference type="NCBIfam" id="NF008003">
    <property type="entry name" value="PRK10729.1"/>
    <property type="match status" value="1"/>
</dbReference>
<evidence type="ECO:0000259" key="15">
    <source>
        <dbReference type="PROSITE" id="PS51462"/>
    </source>
</evidence>
<keyword evidence="7 13" id="KW-0460">Magnesium</keyword>
<dbReference type="PROSITE" id="PS00893">
    <property type="entry name" value="NUDIX_BOX"/>
    <property type="match status" value="1"/>
</dbReference>
<dbReference type="Proteomes" id="UP000240481">
    <property type="component" value="Unassembled WGS sequence"/>
</dbReference>
<dbReference type="RefSeq" id="WP_107303033.1">
    <property type="nucleotide sequence ID" value="NZ_AP024852.1"/>
</dbReference>
<evidence type="ECO:0000256" key="10">
    <source>
        <dbReference type="ARBA" id="ARBA00030308"/>
    </source>
</evidence>
<dbReference type="NCBIfam" id="TIGR00052">
    <property type="entry name" value="nudix-type nucleoside diphosphatase, YffH/AdpP family"/>
    <property type="match status" value="1"/>
</dbReference>
<dbReference type="CDD" id="cd24155">
    <property type="entry name" value="NUDIX_ADPRase"/>
    <property type="match status" value="1"/>
</dbReference>
<dbReference type="EC" id="3.6.1.13" evidence="3"/>
<dbReference type="AlphaFoldDB" id="A0A2T3P226"/>
<feature type="binding site" evidence="13">
    <location>
        <position position="115"/>
    </location>
    <ligand>
        <name>Mg(2+)</name>
        <dbReference type="ChEBI" id="CHEBI:18420"/>
        <label>1</label>
    </ligand>
</feature>